<dbReference type="AlphaFoldDB" id="A0A9D2M2Y4"/>
<organism evidence="3 4">
    <name type="scientific">Candidatus Ruthenibacterium avium</name>
    <dbReference type="NCBI Taxonomy" id="2838751"/>
    <lineage>
        <taxon>Bacteria</taxon>
        <taxon>Bacillati</taxon>
        <taxon>Bacillota</taxon>
        <taxon>Clostridia</taxon>
        <taxon>Eubacteriales</taxon>
        <taxon>Oscillospiraceae</taxon>
        <taxon>Ruthenibacterium</taxon>
    </lineage>
</organism>
<dbReference type="Pfam" id="PF05193">
    <property type="entry name" value="Peptidase_M16_C"/>
    <property type="match status" value="1"/>
</dbReference>
<dbReference type="InterPro" id="IPR007863">
    <property type="entry name" value="Peptidase_M16_C"/>
</dbReference>
<dbReference type="GO" id="GO:0046872">
    <property type="term" value="F:metal ion binding"/>
    <property type="evidence" value="ECO:0007669"/>
    <property type="project" value="InterPro"/>
</dbReference>
<feature type="domain" description="Peptidase M16 N-terminal" evidence="1">
    <location>
        <begin position="62"/>
        <end position="174"/>
    </location>
</feature>
<dbReference type="SUPFAM" id="SSF63411">
    <property type="entry name" value="LuxS/MPP-like metallohydrolase"/>
    <property type="match status" value="2"/>
</dbReference>
<dbReference type="EMBL" id="DWYA01000047">
    <property type="protein sequence ID" value="HJB39676.1"/>
    <property type="molecule type" value="Genomic_DNA"/>
</dbReference>
<dbReference type="PANTHER" id="PTHR11851">
    <property type="entry name" value="METALLOPROTEASE"/>
    <property type="match status" value="1"/>
</dbReference>
<gene>
    <name evidence="3" type="ORF">H9943_04685</name>
</gene>
<evidence type="ECO:0000313" key="4">
    <source>
        <dbReference type="Proteomes" id="UP000824209"/>
    </source>
</evidence>
<comment type="caution">
    <text evidence="3">The sequence shown here is derived from an EMBL/GenBank/DDBJ whole genome shotgun (WGS) entry which is preliminary data.</text>
</comment>
<reference evidence="3" key="2">
    <citation type="submission" date="2021-04" db="EMBL/GenBank/DDBJ databases">
        <authorList>
            <person name="Gilroy R."/>
        </authorList>
    </citation>
    <scope>NUCLEOTIDE SEQUENCE</scope>
    <source>
        <strain evidence="3">ChiBcec8-14828</strain>
    </source>
</reference>
<proteinExistence type="predicted"/>
<dbReference type="InterPro" id="IPR050361">
    <property type="entry name" value="MPP/UQCRC_Complex"/>
</dbReference>
<evidence type="ECO:0000259" key="2">
    <source>
        <dbReference type="Pfam" id="PF05193"/>
    </source>
</evidence>
<dbReference type="NCBIfam" id="NF047421">
    <property type="entry name" value="YfmH_fam"/>
    <property type="match status" value="1"/>
</dbReference>
<dbReference type="Gene3D" id="3.30.830.10">
    <property type="entry name" value="Metalloenzyme, LuxS/M16 peptidase-like"/>
    <property type="match status" value="2"/>
</dbReference>
<dbReference type="Proteomes" id="UP000824209">
    <property type="component" value="Unassembled WGS sequence"/>
</dbReference>
<protein>
    <submittedName>
        <fullName evidence="3">Insulinase family protein</fullName>
    </submittedName>
</protein>
<sequence>MKQAYEAIERATRFEKKVLDNGLTVLVHPMPGFTGVHAIYGTHFGSVDRKFMLDGKPYEMPAGTAHFLEHKMFENEEGDAFTLYAKTGASANAYTGFDRTCYIFTATDRIDENLDILLSFVSRPYFTDETVHKEQGIIGQEIKMYDDAAEWRLMFSLYDCLYYAHPLKDDIAGTVESIAEITPELLYRCTQAFYRPQNMTLAVAGNVTMETVMAAVERAKIAPQPGTAERVGVSEPSGVCCKHREFSMAIAKPMLGLGFKEAPVSGEQRLKTELICEVLTELVCGSMTPLYRKLYDEGLVSSGFSGESLVLDDAVTICFGGETAKPEYVRELLLAEIDRLRKEGIDETLFKLCKNQLYGELISGLEAVDDVAAGLFSAHQRKRTPAQEIEALAAITKEDVQSALNTMLLEENSAVVIIRPVQKEGE</sequence>
<dbReference type="Pfam" id="PF00675">
    <property type="entry name" value="Peptidase_M16"/>
    <property type="match status" value="1"/>
</dbReference>
<feature type="domain" description="Peptidase M16 C-terminal" evidence="2">
    <location>
        <begin position="181"/>
        <end position="357"/>
    </location>
</feature>
<name>A0A9D2M2Y4_9FIRM</name>
<reference evidence="3" key="1">
    <citation type="journal article" date="2021" name="PeerJ">
        <title>Extensive microbial diversity within the chicken gut microbiome revealed by metagenomics and culture.</title>
        <authorList>
            <person name="Gilroy R."/>
            <person name="Ravi A."/>
            <person name="Getino M."/>
            <person name="Pursley I."/>
            <person name="Horton D.L."/>
            <person name="Alikhan N.F."/>
            <person name="Baker D."/>
            <person name="Gharbi K."/>
            <person name="Hall N."/>
            <person name="Watson M."/>
            <person name="Adriaenssens E.M."/>
            <person name="Foster-Nyarko E."/>
            <person name="Jarju S."/>
            <person name="Secka A."/>
            <person name="Antonio M."/>
            <person name="Oren A."/>
            <person name="Chaudhuri R.R."/>
            <person name="La Ragione R."/>
            <person name="Hildebrand F."/>
            <person name="Pallen M.J."/>
        </authorList>
    </citation>
    <scope>NUCLEOTIDE SEQUENCE</scope>
    <source>
        <strain evidence="3">ChiBcec8-14828</strain>
    </source>
</reference>
<evidence type="ECO:0000259" key="1">
    <source>
        <dbReference type="Pfam" id="PF00675"/>
    </source>
</evidence>
<dbReference type="InterPro" id="IPR011249">
    <property type="entry name" value="Metalloenz_LuxS/M16"/>
</dbReference>
<evidence type="ECO:0000313" key="3">
    <source>
        <dbReference type="EMBL" id="HJB39676.1"/>
    </source>
</evidence>
<dbReference type="InterPro" id="IPR011765">
    <property type="entry name" value="Pept_M16_N"/>
</dbReference>
<accession>A0A9D2M2Y4</accession>
<dbReference type="PANTHER" id="PTHR11851:SF134">
    <property type="entry name" value="ZINC-DEPENDENT PROTEASE"/>
    <property type="match status" value="1"/>
</dbReference>